<dbReference type="InterPro" id="IPR054465">
    <property type="entry name" value="Integrase_p58-like_C"/>
</dbReference>
<proteinExistence type="predicted"/>
<evidence type="ECO:0000313" key="4">
    <source>
        <dbReference type="Proteomes" id="UP001159405"/>
    </source>
</evidence>
<dbReference type="Pfam" id="PF17921">
    <property type="entry name" value="Integrase_H2C2"/>
    <property type="match status" value="1"/>
</dbReference>
<dbReference type="Pfam" id="PF22938">
    <property type="entry name" value="Integrase_p58_C"/>
    <property type="match status" value="1"/>
</dbReference>
<organism evidence="3 4">
    <name type="scientific">Porites lobata</name>
    <dbReference type="NCBI Taxonomy" id="104759"/>
    <lineage>
        <taxon>Eukaryota</taxon>
        <taxon>Metazoa</taxon>
        <taxon>Cnidaria</taxon>
        <taxon>Anthozoa</taxon>
        <taxon>Hexacorallia</taxon>
        <taxon>Scleractinia</taxon>
        <taxon>Fungiina</taxon>
        <taxon>Poritidae</taxon>
        <taxon>Porites</taxon>
    </lineage>
</organism>
<sequence>MKQPDSFAVNSSGPVYDWANQWAWNVYVANELISHLRRLKTLRKVQARFWRPGLASAVKDYDAACLTFQDGKTFCARFCARLIAGSRRAVLTLKKAQQRQKDCFDKGVETCQYAPGDLVFLFNPQVKTGEAAKFHGERKGRYEVLERTIEVNYRIKTPSDPGSRSKVIHFNNLKLYQCKRGEF</sequence>
<feature type="non-terminal residue" evidence="3">
    <location>
        <position position="183"/>
    </location>
</feature>
<dbReference type="EMBL" id="CALNXK010000256">
    <property type="protein sequence ID" value="CAH3179444.1"/>
    <property type="molecule type" value="Genomic_DNA"/>
</dbReference>
<dbReference type="InterPro" id="IPR041588">
    <property type="entry name" value="Integrase_H2C2"/>
</dbReference>
<feature type="domain" description="Integrase p58-like C-terminal" evidence="2">
    <location>
        <begin position="142"/>
        <end position="174"/>
    </location>
</feature>
<feature type="domain" description="Integrase zinc-binding" evidence="1">
    <location>
        <begin position="33"/>
        <end position="70"/>
    </location>
</feature>
<reference evidence="3 4" key="1">
    <citation type="submission" date="2022-05" db="EMBL/GenBank/DDBJ databases">
        <authorList>
            <consortium name="Genoscope - CEA"/>
            <person name="William W."/>
        </authorList>
    </citation>
    <scope>NUCLEOTIDE SEQUENCE [LARGE SCALE GENOMIC DNA]</scope>
</reference>
<comment type="caution">
    <text evidence="3">The sequence shown here is derived from an EMBL/GenBank/DDBJ whole genome shotgun (WGS) entry which is preliminary data.</text>
</comment>
<protein>
    <submittedName>
        <fullName evidence="3">Uncharacterized protein</fullName>
    </submittedName>
</protein>
<keyword evidence="4" id="KW-1185">Reference proteome</keyword>
<gene>
    <name evidence="3" type="ORF">PLOB_00021878</name>
</gene>
<name>A0ABN8RLK6_9CNID</name>
<evidence type="ECO:0000313" key="3">
    <source>
        <dbReference type="EMBL" id="CAH3179444.1"/>
    </source>
</evidence>
<accession>A0ABN8RLK6</accession>
<evidence type="ECO:0000259" key="2">
    <source>
        <dbReference type="Pfam" id="PF22938"/>
    </source>
</evidence>
<dbReference type="Proteomes" id="UP001159405">
    <property type="component" value="Unassembled WGS sequence"/>
</dbReference>
<evidence type="ECO:0000259" key="1">
    <source>
        <dbReference type="Pfam" id="PF17921"/>
    </source>
</evidence>